<sequence length="689" mass="75510">MGLLIDQPIRSLFNGVSRQPHTVRLPSQVQEADNVLFSVVSGGFTKRPALKLVGKTGLDPSNPYKAHAYARDANEQYWMTIDNSGGLSVFDALTGEEKTVNFYGSSERDYITTGDPRNNIVMVTVKDYTLVVNRSIITSMGVTSGGGLSGSVATFGDLPYSASSNPPSDGVVYKVTGAATGLDDYYVKYVQASDIWIEWVRPGLKNAFDASSMPHKIVRESDGTFTLSRITWRAREVGDDVTVPQPPFIGSALSDLFFFKNRMWLVSDEDIYSSKSGDFFELWPDKATQVLDTDPIHRVAKSNTVSPLRWATPHRETVFLTSANSQFTLSGGATMSPKTASVDMTTTYSTSSLARPVTVGDQLYFAASTQRDAVLLEYFYDDETLSNTAADVTKHVQGYIPAEISTMDADPTTGMLFAVTDGEEDTVYNYTVYWDGETKAQSAWGRWRTRCDGIIGLQCLGDRLSVLVSRGGDVFIEECAFVPEAPLVGMNFNPLLDCRVAVAGDHDSDNNVTSWTLPFQHQAKAIAVASGDFNSAGREVSLDHDSGDPYKVSAKGDWSGGDMIIGLPYTAYVELSRIYVREGENNTVLGGRLQLKYMKVSFTETGFFEVEVTPDGKPTRTYTMSGRKLGSATNRVGEQPILSDIFRVRVKGKGDTTTIAFKNETHLPFTVTSATVKGFFNELSRQENA</sequence>
<reference evidence="1" key="1">
    <citation type="submission" date="2021-04" db="EMBL/GenBank/DDBJ databases">
        <authorList>
            <person name="Zhang D.-C."/>
        </authorList>
    </citation>
    <scope>NUCLEOTIDE SEQUENCE</scope>
    <source>
        <strain evidence="1">CGMCC 1.15697</strain>
    </source>
</reference>
<comment type="caution">
    <text evidence="1">The sequence shown here is derived from an EMBL/GenBank/DDBJ whole genome shotgun (WGS) entry which is preliminary data.</text>
</comment>
<name>A0A8J7S4X4_9PROT</name>
<keyword evidence="2" id="KW-1185">Reference proteome</keyword>
<protein>
    <recommendedName>
        <fullName evidence="3">Tail tubular protein B</fullName>
    </recommendedName>
</protein>
<proteinExistence type="predicted"/>
<dbReference type="AlphaFoldDB" id="A0A8J7S4X4"/>
<dbReference type="InterPro" id="IPR058003">
    <property type="entry name" value="Phage_gp12"/>
</dbReference>
<accession>A0A8J7S4X4</accession>
<dbReference type="Proteomes" id="UP000672602">
    <property type="component" value="Unassembled WGS sequence"/>
</dbReference>
<dbReference type="Pfam" id="PF25675">
    <property type="entry name" value="Phage_nozzle"/>
    <property type="match status" value="2"/>
</dbReference>
<organism evidence="1 2">
    <name type="scientific">Marivibrio halodurans</name>
    <dbReference type="NCBI Taxonomy" id="2039722"/>
    <lineage>
        <taxon>Bacteria</taxon>
        <taxon>Pseudomonadati</taxon>
        <taxon>Pseudomonadota</taxon>
        <taxon>Alphaproteobacteria</taxon>
        <taxon>Rhodospirillales</taxon>
        <taxon>Rhodospirillaceae</taxon>
        <taxon>Marivibrio</taxon>
    </lineage>
</organism>
<dbReference type="EMBL" id="JAGMWN010000001">
    <property type="protein sequence ID" value="MBP5855682.1"/>
    <property type="molecule type" value="Genomic_DNA"/>
</dbReference>
<gene>
    <name evidence="1" type="ORF">KAJ83_01575</name>
</gene>
<evidence type="ECO:0000313" key="2">
    <source>
        <dbReference type="Proteomes" id="UP000672602"/>
    </source>
</evidence>
<evidence type="ECO:0000313" key="1">
    <source>
        <dbReference type="EMBL" id="MBP5855682.1"/>
    </source>
</evidence>
<dbReference type="RefSeq" id="WP_210680259.1">
    <property type="nucleotide sequence ID" value="NZ_JAGMWN010000001.1"/>
</dbReference>
<evidence type="ECO:0008006" key="3">
    <source>
        <dbReference type="Google" id="ProtNLM"/>
    </source>
</evidence>